<evidence type="ECO:0000313" key="2">
    <source>
        <dbReference type="EMBL" id="OCF34671.1"/>
    </source>
</evidence>
<dbReference type="Proteomes" id="UP000092666">
    <property type="component" value="Unassembled WGS sequence"/>
</dbReference>
<sequence length="597" mass="64197">MPPLFTSTSVTTILRKIITVAKYAPTAAPAPAHHIMSRGKAGRTINNFHKTKNAINQAIHQTFPSLATPSHQLQYATIPIRNASSRRGFATAASGKGPGSGRRVGGPVRQAIQNSGARPKWTNGPGISANVGLGSARGFASSTSGSVQANVPIVLRAFASLLDDDEKKHSLKPLPRASRYTPYTQPTRFQRQRRARRAPSTCSIDSSLIIKEIQHYFPLPSPTRSIEEQQCQIALPPTPETLVTDGKITVLALPLSPSLEALLLPTARMAYSEASIGIHILARLTQGLMPIHNAFSLHSSTRIIPLLTKLDGLGVLEYHPDASMPNTEAQVIHDAEGRPDILRLVFHGRSVGDVRTLLGESLRKTEEGDWWALYEHEDEEEGDGMELTVKERTEIMEQWDAPPSASRPKASAVPATAGSEQLIFPTLDMSIAPTVTSIGRHGESAVLFDVDADVDTSTGLSSSWTVSGSSTPSPIESISPLSNAGSSSSVNPESLATSLLSLQSYSDSDYDSELDLDLGSEYAWSVHPSESDSDVESAYSSVIVSNSNAEAAEWNAVSHSQVQSQQDEDEAEVDEGLMVFSNWTGSGEGFGFLSQPW</sequence>
<dbReference type="OrthoDB" id="2585251at2759"/>
<name>A0A1B9GUE0_9TREE</name>
<dbReference type="EMBL" id="KV700124">
    <property type="protein sequence ID" value="OCF34671.1"/>
    <property type="molecule type" value="Genomic_DNA"/>
</dbReference>
<feature type="region of interest" description="Disordered" evidence="1">
    <location>
        <begin position="459"/>
        <end position="492"/>
    </location>
</feature>
<feature type="compositionally biased region" description="Polar residues" evidence="1">
    <location>
        <begin position="483"/>
        <end position="492"/>
    </location>
</feature>
<protein>
    <submittedName>
        <fullName evidence="2">Uncharacterized protein</fullName>
    </submittedName>
</protein>
<keyword evidence="3" id="KW-1185">Reference proteome</keyword>
<feature type="compositionally biased region" description="Low complexity" evidence="1">
    <location>
        <begin position="459"/>
        <end position="482"/>
    </location>
</feature>
<evidence type="ECO:0000256" key="1">
    <source>
        <dbReference type="SAM" id="MobiDB-lite"/>
    </source>
</evidence>
<reference evidence="2 3" key="1">
    <citation type="submission" date="2013-07" db="EMBL/GenBank/DDBJ databases">
        <title>The Genome Sequence of Cryptococcus heveanensis BCC8398.</title>
        <authorList>
            <consortium name="The Broad Institute Genome Sequencing Platform"/>
            <person name="Cuomo C."/>
            <person name="Litvintseva A."/>
            <person name="Chen Y."/>
            <person name="Heitman J."/>
            <person name="Sun S."/>
            <person name="Springer D."/>
            <person name="Dromer F."/>
            <person name="Young S.K."/>
            <person name="Zeng Q."/>
            <person name="Gargeya S."/>
            <person name="Fitzgerald M."/>
            <person name="Abouelleil A."/>
            <person name="Alvarado L."/>
            <person name="Berlin A.M."/>
            <person name="Chapman S.B."/>
            <person name="Dewar J."/>
            <person name="Goldberg J."/>
            <person name="Griggs A."/>
            <person name="Gujja S."/>
            <person name="Hansen M."/>
            <person name="Howarth C."/>
            <person name="Imamovic A."/>
            <person name="Larimer J."/>
            <person name="McCowan C."/>
            <person name="Murphy C."/>
            <person name="Pearson M."/>
            <person name="Priest M."/>
            <person name="Roberts A."/>
            <person name="Saif S."/>
            <person name="Shea T."/>
            <person name="Sykes S."/>
            <person name="Wortman J."/>
            <person name="Nusbaum C."/>
            <person name="Birren B."/>
        </authorList>
    </citation>
    <scope>NUCLEOTIDE SEQUENCE [LARGE SCALE GENOMIC DNA]</scope>
    <source>
        <strain evidence="2 3">BCC8398</strain>
    </source>
</reference>
<reference evidence="3" key="2">
    <citation type="submission" date="2013-12" db="EMBL/GenBank/DDBJ databases">
        <title>Evolution of pathogenesis and genome organization in the Tremellales.</title>
        <authorList>
            <person name="Cuomo C."/>
            <person name="Litvintseva A."/>
            <person name="Heitman J."/>
            <person name="Chen Y."/>
            <person name="Sun S."/>
            <person name="Springer D."/>
            <person name="Dromer F."/>
            <person name="Young S."/>
            <person name="Zeng Q."/>
            <person name="Chapman S."/>
            <person name="Gujja S."/>
            <person name="Saif S."/>
            <person name="Birren B."/>
        </authorList>
    </citation>
    <scope>NUCLEOTIDE SEQUENCE [LARGE SCALE GENOMIC DNA]</scope>
    <source>
        <strain evidence="3">BCC8398</strain>
    </source>
</reference>
<evidence type="ECO:0000313" key="3">
    <source>
        <dbReference type="Proteomes" id="UP000092666"/>
    </source>
</evidence>
<proteinExistence type="predicted"/>
<accession>A0A1B9GUE0</accession>
<gene>
    <name evidence="2" type="ORF">I316_03714</name>
</gene>
<dbReference type="AlphaFoldDB" id="A0A1B9GUE0"/>
<organism evidence="2 3">
    <name type="scientific">Kwoniella heveanensis BCC8398</name>
    <dbReference type="NCBI Taxonomy" id="1296120"/>
    <lineage>
        <taxon>Eukaryota</taxon>
        <taxon>Fungi</taxon>
        <taxon>Dikarya</taxon>
        <taxon>Basidiomycota</taxon>
        <taxon>Agaricomycotina</taxon>
        <taxon>Tremellomycetes</taxon>
        <taxon>Tremellales</taxon>
        <taxon>Cryptococcaceae</taxon>
        <taxon>Kwoniella</taxon>
    </lineage>
</organism>